<protein>
    <submittedName>
        <fullName evidence="1">Uncharacterized protein</fullName>
    </submittedName>
</protein>
<proteinExistence type="predicted"/>
<gene>
    <name evidence="1" type="ORF">BF9343_3537</name>
</gene>
<dbReference type="Proteomes" id="UP000006731">
    <property type="component" value="Chromosome"/>
</dbReference>
<dbReference type="PaxDb" id="272559-BF9343_3537"/>
<dbReference type="EMBL" id="CR626927">
    <property type="protein sequence ID" value="CAH09318.1"/>
    <property type="molecule type" value="Genomic_DNA"/>
</dbReference>
<dbReference type="KEGG" id="bfs:BF9343_3537"/>
<dbReference type="AlphaFoldDB" id="Q5L9B0"/>
<sequence length="94" mass="10732">AFSGNAYFFCTECLLLFGKMHRVQPEMPPSLVGKTSVLHRKVCCCILFHPVRKKKESVNVRQTALFNRESERILPFCQIACFALVEGCMLHNIV</sequence>
<dbReference type="HOGENOM" id="CLU_2390977_0_0_10"/>
<evidence type="ECO:0000313" key="2">
    <source>
        <dbReference type="Proteomes" id="UP000006731"/>
    </source>
</evidence>
<reference evidence="1 2" key="1">
    <citation type="journal article" date="2005" name="Science">
        <title>Extensive DNA inversions in the B. fragilis genome control variable gene expression.</title>
        <authorList>
            <person name="Cerdeno-Tarraga A.M."/>
            <person name="Patrick S."/>
            <person name="Crosmann L."/>
            <person name="Blakely G."/>
            <person name="Abratt V."/>
            <person name="Lennard N."/>
            <person name="Duerden B."/>
            <person name="Poxton I."/>
            <person name="Harris B."/>
            <person name="Quail M.A."/>
            <person name="Barron A."/>
            <person name="Clarck L."/>
            <person name="Corton C."/>
            <person name="Doggett J."/>
            <person name="Holden M.T.G."/>
            <person name="Larke N."/>
            <person name="Line A."/>
            <person name="Lord A."/>
            <person name="Norbertczak H."/>
            <person name="Ormond D."/>
            <person name="Price C."/>
            <person name="Rabbinowitsch E."/>
            <person name="Woodward J."/>
            <person name="Barrel B.G."/>
            <person name="Parkhill J."/>
        </authorList>
    </citation>
    <scope>NUCLEOTIDE SEQUENCE [LARGE SCALE GENOMIC DNA]</scope>
    <source>
        <strain evidence="2">ATCC 25285 / DSM 2151 / CCUG 4856 / JCM 11019 / LMG 10263 / NCTC 9343 / Onslow / VPI 2553 / EN-2</strain>
    </source>
</reference>
<name>Q5L9B0_BACFN</name>
<accession>Q5L9B0</accession>
<organism evidence="1 2">
    <name type="scientific">Bacteroides fragilis (strain ATCC 25285 / DSM 2151 / CCUG 4856 / JCM 11019 / LMG 10263 / NCTC 9343 / Onslow / VPI 2553 / EN-2)</name>
    <dbReference type="NCBI Taxonomy" id="272559"/>
    <lineage>
        <taxon>Bacteria</taxon>
        <taxon>Pseudomonadati</taxon>
        <taxon>Bacteroidota</taxon>
        <taxon>Bacteroidia</taxon>
        <taxon>Bacteroidales</taxon>
        <taxon>Bacteroidaceae</taxon>
        <taxon>Bacteroides</taxon>
    </lineage>
</organism>
<keyword evidence="2" id="KW-1185">Reference proteome</keyword>
<feature type="non-terminal residue" evidence="1">
    <location>
        <position position="1"/>
    </location>
</feature>
<evidence type="ECO:0000313" key="1">
    <source>
        <dbReference type="EMBL" id="CAH09318.1"/>
    </source>
</evidence>